<evidence type="ECO:0000313" key="11">
    <source>
        <dbReference type="Proteomes" id="UP000032047"/>
    </source>
</evidence>
<evidence type="ECO:0000259" key="9">
    <source>
        <dbReference type="PROSITE" id="PS50885"/>
    </source>
</evidence>
<dbReference type="Proteomes" id="UP000032047">
    <property type="component" value="Unassembled WGS sequence"/>
</dbReference>
<dbReference type="PATRIC" id="fig|265546.4.peg.964"/>
<evidence type="ECO:0000256" key="7">
    <source>
        <dbReference type="SAM" id="Phobius"/>
    </source>
</evidence>
<evidence type="ECO:0000313" key="10">
    <source>
        <dbReference type="EMBL" id="KIP21743.1"/>
    </source>
</evidence>
<dbReference type="InterPro" id="IPR004090">
    <property type="entry name" value="Chemotax_Me-accpt_rcpt"/>
</dbReference>
<dbReference type="SMART" id="SM00304">
    <property type="entry name" value="HAMP"/>
    <property type="match status" value="1"/>
</dbReference>
<name>A0A0D0HVF6_9BACL</name>
<dbReference type="Gene3D" id="6.10.340.10">
    <property type="match status" value="1"/>
</dbReference>
<keyword evidence="11" id="KW-1185">Reference proteome</keyword>
<comment type="caution">
    <text evidence="10">The sequence shown here is derived from an EMBL/GenBank/DDBJ whole genome shotgun (WGS) entry which is preliminary data.</text>
</comment>
<evidence type="ECO:0000256" key="4">
    <source>
        <dbReference type="ARBA" id="ARBA00023224"/>
    </source>
</evidence>
<dbReference type="PANTHER" id="PTHR32089:SF112">
    <property type="entry name" value="LYSOZYME-LIKE PROTEIN-RELATED"/>
    <property type="match status" value="1"/>
</dbReference>
<evidence type="ECO:0000256" key="1">
    <source>
        <dbReference type="ARBA" id="ARBA00004236"/>
    </source>
</evidence>
<dbReference type="GO" id="GO:0005886">
    <property type="term" value="C:plasma membrane"/>
    <property type="evidence" value="ECO:0007669"/>
    <property type="project" value="UniProtKB-SubCell"/>
</dbReference>
<keyword evidence="4 6" id="KW-0807">Transducer</keyword>
<keyword evidence="7" id="KW-1133">Transmembrane helix</keyword>
<dbReference type="PROSITE" id="PS50885">
    <property type="entry name" value="HAMP"/>
    <property type="match status" value="1"/>
</dbReference>
<dbReference type="Gene3D" id="1.10.287.950">
    <property type="entry name" value="Methyl-accepting chemotaxis protein"/>
    <property type="match status" value="1"/>
</dbReference>
<feature type="transmembrane region" description="Helical" evidence="7">
    <location>
        <begin position="167"/>
        <end position="189"/>
    </location>
</feature>
<evidence type="ECO:0000259" key="8">
    <source>
        <dbReference type="PROSITE" id="PS50111"/>
    </source>
</evidence>
<comment type="subcellular location">
    <subcellularLocation>
        <location evidence="1">Cell membrane</location>
    </subcellularLocation>
</comment>
<feature type="domain" description="Methyl-accepting transducer" evidence="8">
    <location>
        <begin position="263"/>
        <end position="513"/>
    </location>
</feature>
<dbReference type="SMART" id="SM00283">
    <property type="entry name" value="MA"/>
    <property type="match status" value="1"/>
</dbReference>
<dbReference type="AlphaFoldDB" id="A0A0D0HVF6"/>
<evidence type="ECO:0000256" key="2">
    <source>
        <dbReference type="ARBA" id="ARBA00022475"/>
    </source>
</evidence>
<dbReference type="SUPFAM" id="SSF58104">
    <property type="entry name" value="Methyl-accepting chemotaxis protein (MCP) signaling domain"/>
    <property type="match status" value="1"/>
</dbReference>
<dbReference type="Pfam" id="PF00672">
    <property type="entry name" value="HAMP"/>
    <property type="match status" value="1"/>
</dbReference>
<organism evidence="10 11">
    <name type="scientific">Anoxybacillus ayderensis</name>
    <dbReference type="NCBI Taxonomy" id="265546"/>
    <lineage>
        <taxon>Bacteria</taxon>
        <taxon>Bacillati</taxon>
        <taxon>Bacillota</taxon>
        <taxon>Bacilli</taxon>
        <taxon>Bacillales</taxon>
        <taxon>Anoxybacillaceae</taxon>
        <taxon>Anoxybacillus</taxon>
    </lineage>
</organism>
<dbReference type="Pfam" id="PF00015">
    <property type="entry name" value="MCPsignal"/>
    <property type="match status" value="1"/>
</dbReference>
<evidence type="ECO:0000256" key="6">
    <source>
        <dbReference type="PROSITE-ProRule" id="PRU00284"/>
    </source>
</evidence>
<dbReference type="PRINTS" id="PR00260">
    <property type="entry name" value="CHEMTRNSDUCR"/>
</dbReference>
<dbReference type="GO" id="GO:0006935">
    <property type="term" value="P:chemotaxis"/>
    <property type="evidence" value="ECO:0007669"/>
    <property type="project" value="InterPro"/>
</dbReference>
<dbReference type="InterPro" id="IPR004089">
    <property type="entry name" value="MCPsignal_dom"/>
</dbReference>
<sequence length="550" mass="60029">MTIKQRLLFHSLATPIIAGAIIVFIIINMLSIQSSNQDFVPLMMKAQHLQAELKATKQSLSNYAYSPTEGNKQEVIVRLAESEKLLQALNKGLTEPYFRSALEQANKKFAELAKQSNDALDANDVAEVRRQSMRAEGVLNDVYVINTYVSEYYAHMQNTLQKQIDRVITVSLVAIAVVLLFAGFSGVRLTQKMSTPLRKIAENAKQIANGNLRIEPVKYSGKDELADLNAAFTAMADQLNVLLQSVDTVSKQVEAFAKEIDEETKTLTEINNQVAVSTNELSAGAQSISEDLQSAVQLIERMEGTVQQNVGRTEQTARYSDEAVEAITHGQAALAEQKGFIDENTKATASIEQSTAQFATYASKIQDMAKAVADIATQTNLLALNAAIEAARAGEAGKGFAVVAEEVRKLAEESSKATSQIFEMVQLIQSGLTNVTEAVRRGVDIAEAQAKAIETTTEAFAQIENKVHHITTDIQALVVGMNESKELGKNVLQNVESISAVVEQSAAGSEQIAASMVEQLEAFKKMSEKVTTLRQLTDDLQQTMAKFQMK</sequence>
<dbReference type="InterPro" id="IPR003660">
    <property type="entry name" value="HAMP_dom"/>
</dbReference>
<keyword evidence="2" id="KW-1003">Cell membrane</keyword>
<gene>
    <name evidence="10" type="ORF">JV16_00943</name>
</gene>
<dbReference type="GO" id="GO:0004888">
    <property type="term" value="F:transmembrane signaling receptor activity"/>
    <property type="evidence" value="ECO:0007669"/>
    <property type="project" value="InterPro"/>
</dbReference>
<keyword evidence="3 7" id="KW-0472">Membrane</keyword>
<dbReference type="PANTHER" id="PTHR32089">
    <property type="entry name" value="METHYL-ACCEPTING CHEMOTAXIS PROTEIN MCPB"/>
    <property type="match status" value="1"/>
</dbReference>
<comment type="similarity">
    <text evidence="5">Belongs to the methyl-accepting chemotaxis (MCP) protein family.</text>
</comment>
<proteinExistence type="inferred from homology"/>
<keyword evidence="7" id="KW-0812">Transmembrane</keyword>
<dbReference type="EMBL" id="JXTG01000003">
    <property type="protein sequence ID" value="KIP21743.1"/>
    <property type="molecule type" value="Genomic_DNA"/>
</dbReference>
<protein>
    <submittedName>
        <fullName evidence="10">Methyl-accepting chemotaxis protein 4</fullName>
    </submittedName>
</protein>
<evidence type="ECO:0000256" key="3">
    <source>
        <dbReference type="ARBA" id="ARBA00023136"/>
    </source>
</evidence>
<reference evidence="10 11" key="1">
    <citation type="submission" date="2015-01" db="EMBL/GenBank/DDBJ databases">
        <title>Genome sequence of Anoxybacillus ayderensis strain AB04.</title>
        <authorList>
            <person name="Belduz A.O."/>
            <person name="Canakci S."/>
            <person name="Chan K.-G."/>
            <person name="Kahar U.M."/>
            <person name="Yaakob A.S."/>
            <person name="Chan C.S."/>
            <person name="Goh K.M."/>
        </authorList>
    </citation>
    <scope>NUCLEOTIDE SEQUENCE [LARGE SCALE GENOMIC DNA]</scope>
    <source>
        <strain evidence="10 11">AB04</strain>
    </source>
</reference>
<feature type="domain" description="HAMP" evidence="9">
    <location>
        <begin position="191"/>
        <end position="244"/>
    </location>
</feature>
<evidence type="ECO:0000256" key="5">
    <source>
        <dbReference type="ARBA" id="ARBA00029447"/>
    </source>
</evidence>
<accession>A0A0D0HVF6</accession>
<dbReference type="GO" id="GO:0007165">
    <property type="term" value="P:signal transduction"/>
    <property type="evidence" value="ECO:0007669"/>
    <property type="project" value="UniProtKB-KW"/>
</dbReference>
<feature type="transmembrane region" description="Helical" evidence="7">
    <location>
        <begin position="7"/>
        <end position="30"/>
    </location>
</feature>
<dbReference type="CDD" id="cd06225">
    <property type="entry name" value="HAMP"/>
    <property type="match status" value="1"/>
</dbReference>
<dbReference type="PROSITE" id="PS50111">
    <property type="entry name" value="CHEMOTAXIS_TRANSDUC_2"/>
    <property type="match status" value="1"/>
</dbReference>